<name>A0A0J9SGD0_PLAVI</name>
<sequence length="126" mass="14321">MSQSNKKITKAKIEGIKSADLEVFKSSLIPFNATVEKYTEKDETAIVTFKAGIEKKHLDGIGKYTVKPMEFEGESGDQNLRKRNTNFICDRIVVDEHDIIKFFLNTTLIAPVIFVLLSLLIFFSIF</sequence>
<organism evidence="2 3">
    <name type="scientific">Plasmodium vivax India VII</name>
    <dbReference type="NCBI Taxonomy" id="1077284"/>
    <lineage>
        <taxon>Eukaryota</taxon>
        <taxon>Sar</taxon>
        <taxon>Alveolata</taxon>
        <taxon>Apicomplexa</taxon>
        <taxon>Aconoidasida</taxon>
        <taxon>Haemosporida</taxon>
        <taxon>Plasmodiidae</taxon>
        <taxon>Plasmodium</taxon>
        <taxon>Plasmodium (Plasmodium)</taxon>
    </lineage>
</organism>
<reference evidence="2 3" key="1">
    <citation type="submission" date="2011-08" db="EMBL/GenBank/DDBJ databases">
        <title>The Genome Sequence of Plasmodium vivax India VII.</title>
        <authorList>
            <consortium name="The Broad Institute Genome Sequencing Platform"/>
            <consortium name="The Broad Institute Genome Sequencing Center for Infectious Disease"/>
            <person name="Neafsey D."/>
            <person name="Carlton J."/>
            <person name="Barnwell J."/>
            <person name="Collins W."/>
            <person name="Escalante A."/>
            <person name="Mullikin J."/>
            <person name="Saul A."/>
            <person name="Guigo R."/>
            <person name="Camara F."/>
            <person name="Young S.K."/>
            <person name="Zeng Q."/>
            <person name="Gargeya S."/>
            <person name="Fitzgerald M."/>
            <person name="Haas B."/>
            <person name="Abouelleil A."/>
            <person name="Alvarado L."/>
            <person name="Arachchi H.M."/>
            <person name="Berlin A."/>
            <person name="Brown A."/>
            <person name="Chapman S.B."/>
            <person name="Chen Z."/>
            <person name="Dunbar C."/>
            <person name="Freedman E."/>
            <person name="Gearin G."/>
            <person name="Gellesch M."/>
            <person name="Goldberg J."/>
            <person name="Griggs A."/>
            <person name="Gujja S."/>
            <person name="Heiman D."/>
            <person name="Howarth C."/>
            <person name="Larson L."/>
            <person name="Lui A."/>
            <person name="MacDonald P.J.P."/>
            <person name="Montmayeur A."/>
            <person name="Murphy C."/>
            <person name="Neiman D."/>
            <person name="Pearson M."/>
            <person name="Priest M."/>
            <person name="Roberts A."/>
            <person name="Saif S."/>
            <person name="Shea T."/>
            <person name="Shenoy N."/>
            <person name="Sisk P."/>
            <person name="Stolte C."/>
            <person name="Sykes S."/>
            <person name="Wortman J."/>
            <person name="Nusbaum C."/>
            <person name="Birren B."/>
        </authorList>
    </citation>
    <scope>NUCLEOTIDE SEQUENCE [LARGE SCALE GENOMIC DNA]</scope>
    <source>
        <strain evidence="2 3">India VII</strain>
    </source>
</reference>
<dbReference type="Proteomes" id="UP000053562">
    <property type="component" value="Unassembled WGS sequence"/>
</dbReference>
<dbReference type="AlphaFoldDB" id="A0A0J9SGD0"/>
<accession>A0A0J9SGD0</accession>
<evidence type="ECO:0000313" key="3">
    <source>
        <dbReference type="Proteomes" id="UP000053562"/>
    </source>
</evidence>
<evidence type="ECO:0000256" key="1">
    <source>
        <dbReference type="SAM" id="Phobius"/>
    </source>
</evidence>
<feature type="transmembrane region" description="Helical" evidence="1">
    <location>
        <begin position="102"/>
        <end position="125"/>
    </location>
</feature>
<proteinExistence type="predicted"/>
<keyword evidence="1" id="KW-0472">Membrane</keyword>
<evidence type="ECO:0000313" key="2">
    <source>
        <dbReference type="EMBL" id="KMZ80997.1"/>
    </source>
</evidence>
<keyword evidence="1" id="KW-1133">Transmembrane helix</keyword>
<dbReference type="EMBL" id="KQ234261">
    <property type="protein sequence ID" value="KMZ80997.1"/>
    <property type="molecule type" value="Genomic_DNA"/>
</dbReference>
<protein>
    <submittedName>
        <fullName evidence="2">Uncharacterized protein</fullName>
    </submittedName>
</protein>
<gene>
    <name evidence="2" type="ORF">PVIIG_04515</name>
</gene>
<keyword evidence="1" id="KW-0812">Transmembrane</keyword>
<dbReference type="OrthoDB" id="391710at2759"/>